<evidence type="ECO:0000313" key="9">
    <source>
        <dbReference type="EMBL" id="MDP9797307.1"/>
    </source>
</evidence>
<reference evidence="9 10" key="1">
    <citation type="submission" date="2023-07" db="EMBL/GenBank/DDBJ databases">
        <title>Sequencing the genomes of 1000 actinobacteria strains.</title>
        <authorList>
            <person name="Klenk H.-P."/>
        </authorList>
    </citation>
    <scope>NUCLEOTIDE SEQUENCE [LARGE SCALE GENOMIC DNA]</scope>
    <source>
        <strain evidence="9 10">DSM 44710</strain>
    </source>
</reference>
<dbReference type="EMBL" id="JAUSRA010000001">
    <property type="protein sequence ID" value="MDP9797307.1"/>
    <property type="molecule type" value="Genomic_DNA"/>
</dbReference>
<evidence type="ECO:0000256" key="4">
    <source>
        <dbReference type="ARBA" id="ARBA00022989"/>
    </source>
</evidence>
<comment type="caution">
    <text evidence="9">The sequence shown here is derived from an EMBL/GenBank/DDBJ whole genome shotgun (WGS) entry which is preliminary data.</text>
</comment>
<name>A0ABT9N0T1_9ACTN</name>
<evidence type="ECO:0000256" key="2">
    <source>
        <dbReference type="ARBA" id="ARBA00022475"/>
    </source>
</evidence>
<feature type="domain" description="Cardiolipin synthase N-terminal" evidence="8">
    <location>
        <begin position="15"/>
        <end position="59"/>
    </location>
</feature>
<dbReference type="InterPro" id="IPR027379">
    <property type="entry name" value="CLS_N"/>
</dbReference>
<keyword evidence="10" id="KW-1185">Reference proteome</keyword>
<keyword evidence="5 7" id="KW-0472">Membrane</keyword>
<gene>
    <name evidence="9" type="ORF">J2S43_005819</name>
</gene>
<evidence type="ECO:0000259" key="8">
    <source>
        <dbReference type="Pfam" id="PF13396"/>
    </source>
</evidence>
<comment type="subcellular location">
    <subcellularLocation>
        <location evidence="1">Cell membrane</location>
        <topology evidence="1">Multi-pass membrane protein</topology>
    </subcellularLocation>
</comment>
<organism evidence="9 10">
    <name type="scientific">Catenuloplanes nepalensis</name>
    <dbReference type="NCBI Taxonomy" id="587533"/>
    <lineage>
        <taxon>Bacteria</taxon>
        <taxon>Bacillati</taxon>
        <taxon>Actinomycetota</taxon>
        <taxon>Actinomycetes</taxon>
        <taxon>Micromonosporales</taxon>
        <taxon>Micromonosporaceae</taxon>
        <taxon>Catenuloplanes</taxon>
    </lineage>
</organism>
<dbReference type="RefSeq" id="WP_306834539.1">
    <property type="nucleotide sequence ID" value="NZ_JAUSRA010000001.1"/>
</dbReference>
<evidence type="ECO:0000256" key="6">
    <source>
        <dbReference type="SAM" id="MobiDB-lite"/>
    </source>
</evidence>
<protein>
    <recommendedName>
        <fullName evidence="8">Cardiolipin synthase N-terminal domain-containing protein</fullName>
    </recommendedName>
</protein>
<evidence type="ECO:0000313" key="10">
    <source>
        <dbReference type="Proteomes" id="UP001240984"/>
    </source>
</evidence>
<dbReference type="Pfam" id="PF13396">
    <property type="entry name" value="PLDc_N"/>
    <property type="match status" value="1"/>
</dbReference>
<evidence type="ECO:0000256" key="7">
    <source>
        <dbReference type="SAM" id="Phobius"/>
    </source>
</evidence>
<dbReference type="PROSITE" id="PS51257">
    <property type="entry name" value="PROKAR_LIPOPROTEIN"/>
    <property type="match status" value="1"/>
</dbReference>
<keyword evidence="2" id="KW-1003">Cell membrane</keyword>
<feature type="region of interest" description="Disordered" evidence="6">
    <location>
        <begin position="61"/>
        <end position="130"/>
    </location>
</feature>
<dbReference type="Proteomes" id="UP001240984">
    <property type="component" value="Unassembled WGS sequence"/>
</dbReference>
<evidence type="ECO:0000256" key="5">
    <source>
        <dbReference type="ARBA" id="ARBA00023136"/>
    </source>
</evidence>
<keyword evidence="3 7" id="KW-0812">Transmembrane</keyword>
<proteinExistence type="predicted"/>
<sequence length="130" mass="14997">MARLFALIFLLQIAMAVVALISCLSAEPEEIRRLPRLLWAAVIVLVPVAGPVLWFLAGRARPDEGSEGVPRRPVAPDDDPDFLRTLDSDKARRDREQFERWEEDLRRREEKLRRDEDPNPELRNEKNGDA</sequence>
<keyword evidence="4 7" id="KW-1133">Transmembrane helix</keyword>
<evidence type="ECO:0000256" key="1">
    <source>
        <dbReference type="ARBA" id="ARBA00004651"/>
    </source>
</evidence>
<feature type="transmembrane region" description="Helical" evidence="7">
    <location>
        <begin position="36"/>
        <end position="57"/>
    </location>
</feature>
<accession>A0ABT9N0T1</accession>
<evidence type="ECO:0000256" key="3">
    <source>
        <dbReference type="ARBA" id="ARBA00022692"/>
    </source>
</evidence>
<feature type="compositionally biased region" description="Basic and acidic residues" evidence="6">
    <location>
        <begin position="81"/>
        <end position="130"/>
    </location>
</feature>